<dbReference type="HOGENOM" id="CLU_1677899_0_0_1"/>
<protein>
    <submittedName>
        <fullName evidence="2">Uncharacterized protein</fullName>
    </submittedName>
</protein>
<feature type="chain" id="PRO_5002238388" evidence="1">
    <location>
        <begin position="21"/>
        <end position="157"/>
    </location>
</feature>
<dbReference type="GeneID" id="27359702"/>
<gene>
    <name evidence="2" type="ORF">PV06_07628</name>
</gene>
<dbReference type="VEuPathDB" id="FungiDB:PV06_07628"/>
<dbReference type="Proteomes" id="UP000053342">
    <property type="component" value="Unassembled WGS sequence"/>
</dbReference>
<keyword evidence="3" id="KW-1185">Reference proteome</keyword>
<dbReference type="AlphaFoldDB" id="A0A0D2AK16"/>
<proteinExistence type="predicted"/>
<evidence type="ECO:0000313" key="3">
    <source>
        <dbReference type="Proteomes" id="UP000053342"/>
    </source>
</evidence>
<sequence length="157" mass="17158">MRFAVILVAAAASFANTAFAFANANPIDVAALEKRGDLDESTDYLPAAKRHVVNVADFEKRAPGDETTGNLPYVKRRVSNVEEPAKRHAVNVADFEKRAPGDETTGFLPYVKRRVTNAEQPKVASINKGELGREDDPEVSYPYNLTNLVLDVVEPSA</sequence>
<keyword evidence="1" id="KW-0732">Signal</keyword>
<reference evidence="2 3" key="1">
    <citation type="submission" date="2015-01" db="EMBL/GenBank/DDBJ databases">
        <title>The Genome Sequence of Exophiala oligosperma CBS72588.</title>
        <authorList>
            <consortium name="The Broad Institute Genomics Platform"/>
            <person name="Cuomo C."/>
            <person name="de Hoog S."/>
            <person name="Gorbushina A."/>
            <person name="Stielow B."/>
            <person name="Teixiera M."/>
            <person name="Abouelleil A."/>
            <person name="Chapman S.B."/>
            <person name="Priest M."/>
            <person name="Young S.K."/>
            <person name="Wortman J."/>
            <person name="Nusbaum C."/>
            <person name="Birren B."/>
        </authorList>
    </citation>
    <scope>NUCLEOTIDE SEQUENCE [LARGE SCALE GENOMIC DNA]</scope>
    <source>
        <strain evidence="2 3">CBS 72588</strain>
    </source>
</reference>
<feature type="signal peptide" evidence="1">
    <location>
        <begin position="1"/>
        <end position="20"/>
    </location>
</feature>
<dbReference type="RefSeq" id="XP_016260642.1">
    <property type="nucleotide sequence ID" value="XM_016408888.1"/>
</dbReference>
<name>A0A0D2AK16_9EURO</name>
<evidence type="ECO:0000313" key="2">
    <source>
        <dbReference type="EMBL" id="KIW40426.1"/>
    </source>
</evidence>
<evidence type="ECO:0000256" key="1">
    <source>
        <dbReference type="SAM" id="SignalP"/>
    </source>
</evidence>
<accession>A0A0D2AK16</accession>
<dbReference type="EMBL" id="KN847338">
    <property type="protein sequence ID" value="KIW40426.1"/>
    <property type="molecule type" value="Genomic_DNA"/>
</dbReference>
<organism evidence="2 3">
    <name type="scientific">Exophiala oligosperma</name>
    <dbReference type="NCBI Taxonomy" id="215243"/>
    <lineage>
        <taxon>Eukaryota</taxon>
        <taxon>Fungi</taxon>
        <taxon>Dikarya</taxon>
        <taxon>Ascomycota</taxon>
        <taxon>Pezizomycotina</taxon>
        <taxon>Eurotiomycetes</taxon>
        <taxon>Chaetothyriomycetidae</taxon>
        <taxon>Chaetothyriales</taxon>
        <taxon>Herpotrichiellaceae</taxon>
        <taxon>Exophiala</taxon>
    </lineage>
</organism>